<dbReference type="Pfam" id="PF12330">
    <property type="entry name" value="Haspin_kinase"/>
    <property type="match status" value="1"/>
</dbReference>
<dbReference type="EMBL" id="KB632410">
    <property type="protein sequence ID" value="ERL95194.1"/>
    <property type="molecule type" value="Genomic_DNA"/>
</dbReference>
<dbReference type="PANTHER" id="PTHR24419">
    <property type="entry name" value="INTERLEUKIN-1 RECEPTOR-ASSOCIATED KINASE"/>
    <property type="match status" value="1"/>
</dbReference>
<evidence type="ECO:0000256" key="4">
    <source>
        <dbReference type="ARBA" id="ARBA00022741"/>
    </source>
</evidence>
<evidence type="ECO:0000313" key="12">
    <source>
        <dbReference type="Proteomes" id="UP000030742"/>
    </source>
</evidence>
<evidence type="ECO:0000256" key="2">
    <source>
        <dbReference type="ARBA" id="ARBA00022527"/>
    </source>
</evidence>
<dbReference type="GO" id="GO:0005737">
    <property type="term" value="C:cytoplasm"/>
    <property type="evidence" value="ECO:0007669"/>
    <property type="project" value="TreeGrafter"/>
</dbReference>
<dbReference type="InterPro" id="IPR000719">
    <property type="entry name" value="Prot_kinase_dom"/>
</dbReference>
<dbReference type="InterPro" id="IPR017441">
    <property type="entry name" value="Protein_kinase_ATP_BS"/>
</dbReference>
<dbReference type="InterPro" id="IPR011009">
    <property type="entry name" value="Kinase-like_dom_sf"/>
</dbReference>
<evidence type="ECO:0000256" key="8">
    <source>
        <dbReference type="ARBA" id="ARBA00048679"/>
    </source>
</evidence>
<dbReference type="PANTHER" id="PTHR24419:SF18">
    <property type="entry name" value="SERINE_THREONINE-PROTEIN KINASE HASPIN"/>
    <property type="match status" value="1"/>
</dbReference>
<gene>
    <name evidence="11" type="ORF">D910_12462</name>
</gene>
<dbReference type="GO" id="GO:0005524">
    <property type="term" value="F:ATP binding"/>
    <property type="evidence" value="ECO:0007669"/>
    <property type="project" value="UniProtKB-UniRule"/>
</dbReference>
<sequence length="400" mass="45557">MLLCNNNKAPQDICMPSYDSVPRYAVVPSPLLLRDLEERQDHKALSQDFVATFTHAVQGLESCQPAAFQECYPSSLLQHCQKIGEGLYGEVFLYRNPTGGTTVMKVIPMGGTLPVNGEAQKQLHEVLPEVLIATKLSNLRYQRANQTHAFIEVKSVRCVRGLYPEKLLDLWNDYKETKGSENDSPEIFDERQRFMVLETSYGGCDMEAFGFADAAQSYSMFLQVCSLPFHRIVLALAIAEEELEFEHRDLHWGNILLARVPEDEKVNFTYKGHEISLESHGVKVSIIDFTMSRISLNQVAVYTDLANDCGVFNGSGDYQYEIYKQMQKKNQNEWSHFDAFSNILWLSYMLDKTITALRYSNAHSKQHKKYMSKLKVLNLEILGFDSVNDFALNLPQTSSQ</sequence>
<comment type="catalytic activity">
    <reaction evidence="8">
        <text>L-seryl-[protein] + ATP = O-phospho-L-seryl-[protein] + ADP + H(+)</text>
        <dbReference type="Rhea" id="RHEA:17989"/>
        <dbReference type="Rhea" id="RHEA-COMP:9863"/>
        <dbReference type="Rhea" id="RHEA-COMP:11604"/>
        <dbReference type="ChEBI" id="CHEBI:15378"/>
        <dbReference type="ChEBI" id="CHEBI:29999"/>
        <dbReference type="ChEBI" id="CHEBI:30616"/>
        <dbReference type="ChEBI" id="CHEBI:83421"/>
        <dbReference type="ChEBI" id="CHEBI:456216"/>
        <dbReference type="EC" id="2.7.11.1"/>
    </reaction>
</comment>
<keyword evidence="3" id="KW-0808">Transferase</keyword>
<comment type="catalytic activity">
    <reaction evidence="7">
        <text>L-threonyl-[protein] + ATP = O-phospho-L-threonyl-[protein] + ADP + H(+)</text>
        <dbReference type="Rhea" id="RHEA:46608"/>
        <dbReference type="Rhea" id="RHEA-COMP:11060"/>
        <dbReference type="Rhea" id="RHEA-COMP:11605"/>
        <dbReference type="ChEBI" id="CHEBI:15378"/>
        <dbReference type="ChEBI" id="CHEBI:30013"/>
        <dbReference type="ChEBI" id="CHEBI:30616"/>
        <dbReference type="ChEBI" id="CHEBI:61977"/>
        <dbReference type="ChEBI" id="CHEBI:456216"/>
        <dbReference type="EC" id="2.7.11.1"/>
    </reaction>
</comment>
<dbReference type="SMART" id="SM01331">
    <property type="entry name" value="DUF3635"/>
    <property type="match status" value="1"/>
</dbReference>
<feature type="domain" description="Protein kinase" evidence="10">
    <location>
        <begin position="77"/>
        <end position="400"/>
    </location>
</feature>
<dbReference type="AlphaFoldDB" id="U4UM89"/>
<protein>
    <recommendedName>
        <fullName evidence="1">non-specific serine/threonine protein kinase</fullName>
        <ecNumber evidence="1">2.7.11.1</ecNumber>
    </recommendedName>
</protein>
<evidence type="ECO:0000256" key="6">
    <source>
        <dbReference type="ARBA" id="ARBA00022840"/>
    </source>
</evidence>
<accession>U4UM89</accession>
<dbReference type="GO" id="GO:0005634">
    <property type="term" value="C:nucleus"/>
    <property type="evidence" value="ECO:0007669"/>
    <property type="project" value="TreeGrafter"/>
</dbReference>
<dbReference type="GO" id="GO:0035556">
    <property type="term" value="P:intracellular signal transduction"/>
    <property type="evidence" value="ECO:0007669"/>
    <property type="project" value="TreeGrafter"/>
</dbReference>
<dbReference type="EC" id="2.7.11.1" evidence="1"/>
<evidence type="ECO:0000256" key="3">
    <source>
        <dbReference type="ARBA" id="ARBA00022679"/>
    </source>
</evidence>
<organism evidence="11 12">
    <name type="scientific">Dendroctonus ponderosae</name>
    <name type="common">Mountain pine beetle</name>
    <dbReference type="NCBI Taxonomy" id="77166"/>
    <lineage>
        <taxon>Eukaryota</taxon>
        <taxon>Metazoa</taxon>
        <taxon>Ecdysozoa</taxon>
        <taxon>Arthropoda</taxon>
        <taxon>Hexapoda</taxon>
        <taxon>Insecta</taxon>
        <taxon>Pterygota</taxon>
        <taxon>Neoptera</taxon>
        <taxon>Endopterygota</taxon>
        <taxon>Coleoptera</taxon>
        <taxon>Polyphaga</taxon>
        <taxon>Cucujiformia</taxon>
        <taxon>Curculionidae</taxon>
        <taxon>Scolytinae</taxon>
        <taxon>Dendroctonus</taxon>
    </lineage>
</organism>
<dbReference type="GO" id="GO:0000278">
    <property type="term" value="P:mitotic cell cycle"/>
    <property type="evidence" value="ECO:0007669"/>
    <property type="project" value="TreeGrafter"/>
</dbReference>
<dbReference type="InterPro" id="IPR024604">
    <property type="entry name" value="GSG2_C"/>
</dbReference>
<dbReference type="Gene3D" id="3.30.200.20">
    <property type="entry name" value="Phosphorylase Kinase, domain 1"/>
    <property type="match status" value="1"/>
</dbReference>
<dbReference type="Proteomes" id="UP000030742">
    <property type="component" value="Unassembled WGS sequence"/>
</dbReference>
<dbReference type="Gene3D" id="1.10.510.10">
    <property type="entry name" value="Transferase(Phosphotransferase) domain 1"/>
    <property type="match status" value="1"/>
</dbReference>
<evidence type="ECO:0000256" key="1">
    <source>
        <dbReference type="ARBA" id="ARBA00012513"/>
    </source>
</evidence>
<keyword evidence="6 9" id="KW-0067">ATP-binding</keyword>
<keyword evidence="2" id="KW-0723">Serine/threonine-protein kinase</keyword>
<name>U4UM89_DENPD</name>
<dbReference type="OrthoDB" id="21018at2759"/>
<evidence type="ECO:0000256" key="5">
    <source>
        <dbReference type="ARBA" id="ARBA00022777"/>
    </source>
</evidence>
<keyword evidence="5" id="KW-0418">Kinase</keyword>
<evidence type="ECO:0000256" key="9">
    <source>
        <dbReference type="PROSITE-ProRule" id="PRU10141"/>
    </source>
</evidence>
<feature type="binding site" evidence="9">
    <location>
        <position position="105"/>
    </location>
    <ligand>
        <name>ATP</name>
        <dbReference type="ChEBI" id="CHEBI:30616"/>
    </ligand>
</feature>
<evidence type="ECO:0000313" key="11">
    <source>
        <dbReference type="EMBL" id="ERL95194.1"/>
    </source>
</evidence>
<dbReference type="PROSITE" id="PS00107">
    <property type="entry name" value="PROTEIN_KINASE_ATP"/>
    <property type="match status" value="1"/>
</dbReference>
<dbReference type="SUPFAM" id="SSF56112">
    <property type="entry name" value="Protein kinase-like (PK-like)"/>
    <property type="match status" value="1"/>
</dbReference>
<reference evidence="11 12" key="1">
    <citation type="journal article" date="2013" name="Genome Biol.">
        <title>Draft genome of the mountain pine beetle, Dendroctonus ponderosae Hopkins, a major forest pest.</title>
        <authorList>
            <person name="Keeling C.I."/>
            <person name="Yuen M.M."/>
            <person name="Liao N.Y."/>
            <person name="Docking T.R."/>
            <person name="Chan S.K."/>
            <person name="Taylor G.A."/>
            <person name="Palmquist D.L."/>
            <person name="Jackman S.D."/>
            <person name="Nguyen A."/>
            <person name="Li M."/>
            <person name="Henderson H."/>
            <person name="Janes J.K."/>
            <person name="Zhao Y."/>
            <person name="Pandoh P."/>
            <person name="Moore R."/>
            <person name="Sperling F.A."/>
            <person name="Huber D.P."/>
            <person name="Birol I."/>
            <person name="Jones S.J."/>
            <person name="Bohlmann J."/>
        </authorList>
    </citation>
    <scope>NUCLEOTIDE SEQUENCE</scope>
</reference>
<evidence type="ECO:0000256" key="7">
    <source>
        <dbReference type="ARBA" id="ARBA00047899"/>
    </source>
</evidence>
<proteinExistence type="predicted"/>
<dbReference type="PROSITE" id="PS50011">
    <property type="entry name" value="PROTEIN_KINASE_DOM"/>
    <property type="match status" value="1"/>
</dbReference>
<evidence type="ECO:0000259" key="10">
    <source>
        <dbReference type="PROSITE" id="PS50011"/>
    </source>
</evidence>
<dbReference type="GO" id="GO:0072354">
    <property type="term" value="F:histone H3T3 kinase activity"/>
    <property type="evidence" value="ECO:0007669"/>
    <property type="project" value="TreeGrafter"/>
</dbReference>
<keyword evidence="4 9" id="KW-0547">Nucleotide-binding</keyword>